<name>A0A2N8PRK2_ENTAV</name>
<evidence type="ECO:0000313" key="1">
    <source>
        <dbReference type="EMBL" id="RVU92848.1"/>
    </source>
</evidence>
<evidence type="ECO:0000313" key="2">
    <source>
        <dbReference type="Proteomes" id="UP000288388"/>
    </source>
</evidence>
<dbReference type="Proteomes" id="UP000288388">
    <property type="component" value="Unassembled WGS sequence"/>
</dbReference>
<dbReference type="RefSeq" id="WP_048721375.1">
    <property type="nucleotide sequence ID" value="NZ_JADPDV010000008.1"/>
</dbReference>
<comment type="caution">
    <text evidence="1">The sequence shown here is derived from an EMBL/GenBank/DDBJ whole genome shotgun (WGS) entry which is preliminary data.</text>
</comment>
<gene>
    <name evidence="1" type="ORF">EK398_20465</name>
</gene>
<reference evidence="1 2" key="1">
    <citation type="submission" date="2018-12" db="EMBL/GenBank/DDBJ databases">
        <title>A novel vanA-carrying plasmid in a clinical isolate of Enterococcus avium.</title>
        <authorList>
            <person name="Bernasconi O.J."/>
            <person name="Luzzaro F."/>
            <person name="Endimiani A."/>
        </authorList>
    </citation>
    <scope>NUCLEOTIDE SEQUENCE [LARGE SCALE GENOMIC DNA]</scope>
    <source>
        <strain evidence="1 2">LC0559/18</strain>
    </source>
</reference>
<organism evidence="1 2">
    <name type="scientific">Enterococcus avium</name>
    <name type="common">Streptococcus avium</name>
    <dbReference type="NCBI Taxonomy" id="33945"/>
    <lineage>
        <taxon>Bacteria</taxon>
        <taxon>Bacillati</taxon>
        <taxon>Bacillota</taxon>
        <taxon>Bacilli</taxon>
        <taxon>Lactobacillales</taxon>
        <taxon>Enterococcaceae</taxon>
        <taxon>Enterococcus</taxon>
    </lineage>
</organism>
<accession>A0A2N8PRK2</accession>
<proteinExistence type="predicted"/>
<protein>
    <submittedName>
        <fullName evidence="1">Uncharacterized protein</fullName>
    </submittedName>
</protein>
<sequence length="87" mass="10323">MSYNITLVIEIPLKTRYDNTNDAACFEKKWGKDMEYQYLVQVETIVGEMTEETFNTRREALCYATNYAKVKMSKVFRSGEILHEFNY</sequence>
<dbReference type="EMBL" id="RYZS01000002">
    <property type="protein sequence ID" value="RVU92848.1"/>
    <property type="molecule type" value="Genomic_DNA"/>
</dbReference>
<dbReference type="AlphaFoldDB" id="A0A2N8PRK2"/>